<feature type="domain" description="Glucose-methanol-choline oxidoreductase C-terminal" evidence="2">
    <location>
        <begin position="17"/>
        <end position="102"/>
    </location>
</feature>
<dbReference type="PANTHER" id="PTHR11552:SF227">
    <property type="entry name" value="GLUCOSE DEHYDROGENASE [FAD, QUINONE]-LIKE PROTEIN"/>
    <property type="match status" value="1"/>
</dbReference>
<organism evidence="3 4">
    <name type="scientific">Scylla paramamosain</name>
    <name type="common">Mud crab</name>
    <dbReference type="NCBI Taxonomy" id="85552"/>
    <lineage>
        <taxon>Eukaryota</taxon>
        <taxon>Metazoa</taxon>
        <taxon>Ecdysozoa</taxon>
        <taxon>Arthropoda</taxon>
        <taxon>Crustacea</taxon>
        <taxon>Multicrustacea</taxon>
        <taxon>Malacostraca</taxon>
        <taxon>Eumalacostraca</taxon>
        <taxon>Eucarida</taxon>
        <taxon>Decapoda</taxon>
        <taxon>Pleocyemata</taxon>
        <taxon>Brachyura</taxon>
        <taxon>Eubrachyura</taxon>
        <taxon>Portunoidea</taxon>
        <taxon>Portunidae</taxon>
        <taxon>Portuninae</taxon>
        <taxon>Scylla</taxon>
    </lineage>
</organism>
<sequence>MTVANTTALKFGVGARFHDQVLPGCEREVYGSDQYWACYVRHMAQTTYHPVGTCKMAPVSDPYGVVDHKLKVRGVSGLRVVDGSIMPLITTANVNAPIIMIGEKAADLIKEEWGAPVTANLV</sequence>
<reference evidence="3 4" key="1">
    <citation type="submission" date="2023-03" db="EMBL/GenBank/DDBJ databases">
        <title>High-quality genome of Scylla paramamosain provides insights in environmental adaptation.</title>
        <authorList>
            <person name="Zhang L."/>
        </authorList>
    </citation>
    <scope>NUCLEOTIDE SEQUENCE [LARGE SCALE GENOMIC DNA]</scope>
    <source>
        <strain evidence="3">LZ_2023a</strain>
        <tissue evidence="3">Muscle</tissue>
    </source>
</reference>
<name>A0AAW0TD84_SCYPA</name>
<dbReference type="InterPro" id="IPR007867">
    <property type="entry name" value="GMC_OxRtase_C"/>
</dbReference>
<dbReference type="Proteomes" id="UP001487740">
    <property type="component" value="Unassembled WGS sequence"/>
</dbReference>
<gene>
    <name evidence="3" type="ORF">O3P69_014420</name>
</gene>
<dbReference type="InterPro" id="IPR012132">
    <property type="entry name" value="GMC_OxRdtase"/>
</dbReference>
<dbReference type="Gene3D" id="3.50.50.60">
    <property type="entry name" value="FAD/NAD(P)-binding domain"/>
    <property type="match status" value="1"/>
</dbReference>
<protein>
    <recommendedName>
        <fullName evidence="2">Glucose-methanol-choline oxidoreductase C-terminal domain-containing protein</fullName>
    </recommendedName>
</protein>
<evidence type="ECO:0000259" key="2">
    <source>
        <dbReference type="Pfam" id="PF05199"/>
    </source>
</evidence>
<dbReference type="SUPFAM" id="SSF51905">
    <property type="entry name" value="FAD/NAD(P)-binding domain"/>
    <property type="match status" value="1"/>
</dbReference>
<dbReference type="PANTHER" id="PTHR11552">
    <property type="entry name" value="GLUCOSE-METHANOL-CHOLINE GMC OXIDOREDUCTASE"/>
    <property type="match status" value="1"/>
</dbReference>
<comment type="caution">
    <text evidence="3">The sequence shown here is derived from an EMBL/GenBank/DDBJ whole genome shotgun (WGS) entry which is preliminary data.</text>
</comment>
<dbReference type="EMBL" id="JARAKH010000034">
    <property type="protein sequence ID" value="KAK8384840.1"/>
    <property type="molecule type" value="Genomic_DNA"/>
</dbReference>
<dbReference type="GO" id="GO:0050660">
    <property type="term" value="F:flavin adenine dinucleotide binding"/>
    <property type="evidence" value="ECO:0007669"/>
    <property type="project" value="InterPro"/>
</dbReference>
<proteinExistence type="inferred from homology"/>
<comment type="similarity">
    <text evidence="1">Belongs to the GMC oxidoreductase family.</text>
</comment>
<dbReference type="Gene3D" id="3.30.560.10">
    <property type="entry name" value="Glucose Oxidase, domain 3"/>
    <property type="match status" value="1"/>
</dbReference>
<evidence type="ECO:0000313" key="3">
    <source>
        <dbReference type="EMBL" id="KAK8384840.1"/>
    </source>
</evidence>
<evidence type="ECO:0000313" key="4">
    <source>
        <dbReference type="Proteomes" id="UP001487740"/>
    </source>
</evidence>
<accession>A0AAW0TD84</accession>
<dbReference type="InterPro" id="IPR036188">
    <property type="entry name" value="FAD/NAD-bd_sf"/>
</dbReference>
<dbReference type="AlphaFoldDB" id="A0AAW0TD84"/>
<dbReference type="SUPFAM" id="SSF54373">
    <property type="entry name" value="FAD-linked reductases, C-terminal domain"/>
    <property type="match status" value="1"/>
</dbReference>
<keyword evidence="4" id="KW-1185">Reference proteome</keyword>
<dbReference type="Pfam" id="PF05199">
    <property type="entry name" value="GMC_oxred_C"/>
    <property type="match status" value="1"/>
</dbReference>
<dbReference type="GO" id="GO:0016614">
    <property type="term" value="F:oxidoreductase activity, acting on CH-OH group of donors"/>
    <property type="evidence" value="ECO:0007669"/>
    <property type="project" value="InterPro"/>
</dbReference>
<evidence type="ECO:0000256" key="1">
    <source>
        <dbReference type="ARBA" id="ARBA00010790"/>
    </source>
</evidence>